<comment type="caution">
    <text evidence="2">The sequence shown here is derived from an EMBL/GenBank/DDBJ whole genome shotgun (WGS) entry which is preliminary data.</text>
</comment>
<name>A0A420BKB5_SPHD1</name>
<proteinExistence type="predicted"/>
<keyword evidence="3" id="KW-1185">Reference proteome</keyword>
<gene>
    <name evidence="2" type="ORF">DFQ12_2041</name>
</gene>
<dbReference type="InterPro" id="IPR006827">
    <property type="entry name" value="Lant_deHydtase_N"/>
</dbReference>
<evidence type="ECO:0000313" key="3">
    <source>
        <dbReference type="Proteomes" id="UP000286246"/>
    </source>
</evidence>
<dbReference type="RefSeq" id="WP_120258745.1">
    <property type="nucleotide sequence ID" value="NZ_RAPY01000001.1"/>
</dbReference>
<dbReference type="AlphaFoldDB" id="A0A420BKB5"/>
<dbReference type="EMBL" id="RAPY01000001">
    <property type="protein sequence ID" value="RKE57163.1"/>
    <property type="molecule type" value="Genomic_DNA"/>
</dbReference>
<organism evidence="2 3">
    <name type="scientific">Sphingobacterium detergens</name>
    <dbReference type="NCBI Taxonomy" id="1145106"/>
    <lineage>
        <taxon>Bacteria</taxon>
        <taxon>Pseudomonadati</taxon>
        <taxon>Bacteroidota</taxon>
        <taxon>Sphingobacteriia</taxon>
        <taxon>Sphingobacteriales</taxon>
        <taxon>Sphingobacteriaceae</taxon>
        <taxon>Sphingobacterium</taxon>
    </lineage>
</organism>
<dbReference type="Pfam" id="PF04738">
    <property type="entry name" value="Lant_dehydr_N"/>
    <property type="match status" value="1"/>
</dbReference>
<evidence type="ECO:0000313" key="2">
    <source>
        <dbReference type="EMBL" id="RKE57163.1"/>
    </source>
</evidence>
<sequence length="891" mass="101957">MIEILPYSLVRYASLPVAAFAPFHFADLEQRLQRINHMQHERSLLQTAICDSLYELVQTAPGDTERINLIRLKRVIYNNKTVGVQLFADCNPLLPPALQAQLRKLFDLITAINIAESNQETHYQQHLSNSHRYLQQLAGNPLLQNGLLLSSPVLYSQLPDYISKDPKDFGPKEWRLIFSLLRYLTRMTFKTSPFSSFTYTGQAQFIGTHNAIFDSAKPSIRSGIRLHNGLFEYIKSILNQHPVLNEYLLVRLNNTVRLEENKLSFLFNHHNIESFQKLPAVGLQRYILEQLRTAGTSNMTFSTLIQMLEPIVAPADRHQLKQHLMQLVDTGFLELSTDISAMDHHWSQALKHFLSATNCKHPDMMLLIRLLDSLATVQAAYPQANVMLRKELLEIAEKEVNSSLKQLQRETGAAATAITANGATAPFKKTNPGPLHFSGRQLIYEDCYTDTTDSLSEAAVRQFIEKTDALLQYLRPMEAMAPEREKMLSFFKQHYPVRASVNILDFYFDYYSNVKKQEKEAAPPQPTNSGPWIQNLDRQLKEIAVPGQDILDLDAHFFDAMSPAQHGNQKTGYSRGVFVQFYAKPGDKALESPLTGVINAVLPGMGKVSGRFLHLFPPAMSDSIRSHNERLHPDLLKAELSDGSFFNANIHPPLLFQECSLSDEHRHYPPEKQIPVHELSVCHTEGEDFLSLFYREQEVFAYDLCLESFYNRSNFYQLMAHFNSDDKVYLQPFINCIDRQYLPQDPATLPLILLPRIVYAETVIIRRKTWCIQRRVIPAPQGKETAAQYFVRINSWRVDAGIPAAVFLFLRKRSFAIEEVVKGHQAQKLLPDDYKPQYISFEQPILVDLFVRLLARAGQYLILEEVLPALDPTAGPAQDQVKEHLIQWYNY</sequence>
<accession>A0A420BKB5</accession>
<evidence type="ECO:0000259" key="1">
    <source>
        <dbReference type="Pfam" id="PF04738"/>
    </source>
</evidence>
<reference evidence="2 3" key="1">
    <citation type="submission" date="2018-09" db="EMBL/GenBank/DDBJ databases">
        <title>Genomic Encyclopedia of Type Strains, Phase III (KMG-III): the genomes of soil and plant-associated and newly described type strains.</title>
        <authorList>
            <person name="Whitman W."/>
        </authorList>
    </citation>
    <scope>NUCLEOTIDE SEQUENCE [LARGE SCALE GENOMIC DNA]</scope>
    <source>
        <strain evidence="2 3">CECT 7938</strain>
    </source>
</reference>
<feature type="domain" description="Lantibiotic dehydratase N-terminal" evidence="1">
    <location>
        <begin position="140"/>
        <end position="809"/>
    </location>
</feature>
<dbReference type="Proteomes" id="UP000286246">
    <property type="component" value="Unassembled WGS sequence"/>
</dbReference>
<dbReference type="OrthoDB" id="1207270at2"/>
<protein>
    <submittedName>
        <fullName evidence="2">Lantibiotic biosynthesis dehydratase-like protein</fullName>
    </submittedName>
</protein>